<feature type="domain" description="Glycosyltransferase 2-like" evidence="4">
    <location>
        <begin position="20"/>
        <end position="158"/>
    </location>
</feature>
<comment type="similarity">
    <text evidence="1">Belongs to the glycosyltransferase 2 family.</text>
</comment>
<proteinExistence type="inferred from homology"/>
<keyword evidence="6" id="KW-1185">Reference proteome</keyword>
<evidence type="ECO:0000256" key="3">
    <source>
        <dbReference type="ARBA" id="ARBA00022679"/>
    </source>
</evidence>
<gene>
    <name evidence="5" type="ORF">FHX50_000216</name>
</gene>
<dbReference type="PANTHER" id="PTHR43685">
    <property type="entry name" value="GLYCOSYLTRANSFERASE"/>
    <property type="match status" value="1"/>
</dbReference>
<comment type="caution">
    <text evidence="5">The sequence shown here is derived from an EMBL/GenBank/DDBJ whole genome shotgun (WGS) entry which is preliminary data.</text>
</comment>
<accession>A0A839QQN9</accession>
<dbReference type="RefSeq" id="WP_239375139.1">
    <property type="nucleotide sequence ID" value="NZ_CBCSFZ010000003.1"/>
</dbReference>
<evidence type="ECO:0000259" key="4">
    <source>
        <dbReference type="Pfam" id="PF00535"/>
    </source>
</evidence>
<dbReference type="GO" id="GO:0016757">
    <property type="term" value="F:glycosyltransferase activity"/>
    <property type="evidence" value="ECO:0007669"/>
    <property type="project" value="UniProtKB-KW"/>
</dbReference>
<dbReference type="EMBL" id="JACHWP010000001">
    <property type="protein sequence ID" value="MBB3021968.1"/>
    <property type="molecule type" value="Genomic_DNA"/>
</dbReference>
<evidence type="ECO:0000256" key="1">
    <source>
        <dbReference type="ARBA" id="ARBA00006739"/>
    </source>
</evidence>
<dbReference type="InterPro" id="IPR050834">
    <property type="entry name" value="Glycosyltransf_2"/>
</dbReference>
<dbReference type="PANTHER" id="PTHR43685:SF5">
    <property type="entry name" value="GLYCOSYLTRANSFERASE EPSE-RELATED"/>
    <property type="match status" value="1"/>
</dbReference>
<name>A0A839QQN9_9MICO</name>
<evidence type="ECO:0000313" key="5">
    <source>
        <dbReference type="EMBL" id="MBB3021968.1"/>
    </source>
</evidence>
<dbReference type="Pfam" id="PF00535">
    <property type="entry name" value="Glycos_transf_2"/>
    <property type="match status" value="1"/>
</dbReference>
<protein>
    <recommendedName>
        <fullName evidence="4">Glycosyltransferase 2-like domain-containing protein</fullName>
    </recommendedName>
</protein>
<dbReference type="SUPFAM" id="SSF53448">
    <property type="entry name" value="Nucleotide-diphospho-sugar transferases"/>
    <property type="match status" value="1"/>
</dbReference>
<reference evidence="5 6" key="1">
    <citation type="submission" date="2020-08" db="EMBL/GenBank/DDBJ databases">
        <title>Sequencing the genomes of 1000 actinobacteria strains.</title>
        <authorList>
            <person name="Klenk H.-P."/>
        </authorList>
    </citation>
    <scope>NUCLEOTIDE SEQUENCE [LARGE SCALE GENOMIC DNA]</scope>
    <source>
        <strain evidence="5 6">DSM 23040</strain>
    </source>
</reference>
<dbReference type="InterPro" id="IPR029044">
    <property type="entry name" value="Nucleotide-diphossugar_trans"/>
</dbReference>
<keyword evidence="3" id="KW-0808">Transferase</keyword>
<dbReference type="Proteomes" id="UP000568050">
    <property type="component" value="Unassembled WGS sequence"/>
</dbReference>
<evidence type="ECO:0000256" key="2">
    <source>
        <dbReference type="ARBA" id="ARBA00022676"/>
    </source>
</evidence>
<dbReference type="Gene3D" id="3.90.550.10">
    <property type="entry name" value="Spore Coat Polysaccharide Biosynthesis Protein SpsA, Chain A"/>
    <property type="match status" value="1"/>
</dbReference>
<sequence>MTQHPREPFTLLMAVWGNDEPSAVRAALHSATSAQTLPPDHVVLSCDGDLPPALAAIADGVERGEYGPATVLRRSDHRGLAETLQEGLLACPTSLVARADADDLNHADRFEKQIPALLRRNLDILGAGMRELGSGRTRNRPTSQEEIERYLKDHSPFQHPTVVFRKEAVLAAGGYQSLPFMEDYDLWYRMLRAGARAGNLAEALVDYRVGPELYDRRGGLELFRSDIRMQRRMVADGVTSWPRALRNLCIRGAYRTVPGPLRRLMYRLLVEKIGV</sequence>
<evidence type="ECO:0000313" key="6">
    <source>
        <dbReference type="Proteomes" id="UP000568050"/>
    </source>
</evidence>
<dbReference type="AlphaFoldDB" id="A0A839QQN9"/>
<dbReference type="InterPro" id="IPR001173">
    <property type="entry name" value="Glyco_trans_2-like"/>
</dbReference>
<keyword evidence="2" id="KW-0328">Glycosyltransferase</keyword>
<organism evidence="5 6">
    <name type="scientific">Helcobacillus massiliensis</name>
    <dbReference type="NCBI Taxonomy" id="521392"/>
    <lineage>
        <taxon>Bacteria</taxon>
        <taxon>Bacillati</taxon>
        <taxon>Actinomycetota</taxon>
        <taxon>Actinomycetes</taxon>
        <taxon>Micrococcales</taxon>
        <taxon>Dermabacteraceae</taxon>
        <taxon>Helcobacillus</taxon>
    </lineage>
</organism>